<dbReference type="Proteomes" id="UP001497382">
    <property type="component" value="Unassembled WGS sequence"/>
</dbReference>
<comment type="caution">
    <text evidence="1">The sequence shown here is derived from an EMBL/GenBank/DDBJ whole genome shotgun (WGS) entry which is preliminary data.</text>
</comment>
<reference evidence="1 2" key="1">
    <citation type="submission" date="2024-04" db="EMBL/GenBank/DDBJ databases">
        <authorList>
            <person name="Rising A."/>
            <person name="Reimegard J."/>
            <person name="Sonavane S."/>
            <person name="Akerstrom W."/>
            <person name="Nylinder S."/>
            <person name="Hedman E."/>
            <person name="Kallberg Y."/>
        </authorList>
    </citation>
    <scope>NUCLEOTIDE SEQUENCE [LARGE SCALE GENOMIC DNA]</scope>
</reference>
<name>A0AAV2AH30_9ARAC</name>
<protein>
    <submittedName>
        <fullName evidence="1">Uncharacterized protein</fullName>
    </submittedName>
</protein>
<evidence type="ECO:0000313" key="2">
    <source>
        <dbReference type="Proteomes" id="UP001497382"/>
    </source>
</evidence>
<proteinExistence type="predicted"/>
<evidence type="ECO:0000313" key="1">
    <source>
        <dbReference type="EMBL" id="CAL1283235.1"/>
    </source>
</evidence>
<accession>A0AAV2AH30</accession>
<feature type="non-terminal residue" evidence="1">
    <location>
        <position position="63"/>
    </location>
</feature>
<sequence>MSSPCQMEENTSIFQRIHKMSIIQTLVKNMPRNVKAVIASGIVIKRSKIETKKEWRERPMSSN</sequence>
<dbReference type="AlphaFoldDB" id="A0AAV2AH30"/>
<organism evidence="1 2">
    <name type="scientific">Larinioides sclopetarius</name>
    <dbReference type="NCBI Taxonomy" id="280406"/>
    <lineage>
        <taxon>Eukaryota</taxon>
        <taxon>Metazoa</taxon>
        <taxon>Ecdysozoa</taxon>
        <taxon>Arthropoda</taxon>
        <taxon>Chelicerata</taxon>
        <taxon>Arachnida</taxon>
        <taxon>Araneae</taxon>
        <taxon>Araneomorphae</taxon>
        <taxon>Entelegynae</taxon>
        <taxon>Araneoidea</taxon>
        <taxon>Araneidae</taxon>
        <taxon>Larinioides</taxon>
    </lineage>
</organism>
<keyword evidence="2" id="KW-1185">Reference proteome</keyword>
<gene>
    <name evidence="1" type="ORF">LARSCL_LOCUS12472</name>
</gene>
<dbReference type="EMBL" id="CAXIEN010000165">
    <property type="protein sequence ID" value="CAL1283235.1"/>
    <property type="molecule type" value="Genomic_DNA"/>
</dbReference>